<name>A0ABT8KY34_9BACT</name>
<evidence type="ECO:0000259" key="8">
    <source>
        <dbReference type="Pfam" id="PF12704"/>
    </source>
</evidence>
<keyword evidence="10" id="KW-1185">Reference proteome</keyword>
<dbReference type="PANTHER" id="PTHR43738:SF2">
    <property type="entry name" value="ABC TRANSPORTER PERMEASE"/>
    <property type="match status" value="1"/>
</dbReference>
<feature type="domain" description="MacB-like periplasmic core" evidence="8">
    <location>
        <begin position="18"/>
        <end position="201"/>
    </location>
</feature>
<feature type="transmembrane region" description="Helical" evidence="6">
    <location>
        <begin position="387"/>
        <end position="409"/>
    </location>
</feature>
<reference evidence="9" key="1">
    <citation type="submission" date="2023-06" db="EMBL/GenBank/DDBJ databases">
        <title>Genomic of Parafulvivirga corallium.</title>
        <authorList>
            <person name="Wang G."/>
        </authorList>
    </citation>
    <scope>NUCLEOTIDE SEQUENCE</scope>
    <source>
        <strain evidence="9">BMA10</strain>
    </source>
</reference>
<feature type="transmembrane region" description="Helical" evidence="6">
    <location>
        <begin position="335"/>
        <end position="357"/>
    </location>
</feature>
<dbReference type="Pfam" id="PF02687">
    <property type="entry name" value="FtsX"/>
    <property type="match status" value="1"/>
</dbReference>
<evidence type="ECO:0000256" key="6">
    <source>
        <dbReference type="SAM" id="Phobius"/>
    </source>
</evidence>
<dbReference type="RefSeq" id="WP_346755666.1">
    <property type="nucleotide sequence ID" value="NZ_JAUJEA010000023.1"/>
</dbReference>
<proteinExistence type="predicted"/>
<evidence type="ECO:0000256" key="1">
    <source>
        <dbReference type="ARBA" id="ARBA00004651"/>
    </source>
</evidence>
<evidence type="ECO:0000313" key="10">
    <source>
        <dbReference type="Proteomes" id="UP001172082"/>
    </source>
</evidence>
<gene>
    <name evidence="9" type="ORF">QQ008_29955</name>
</gene>
<evidence type="ECO:0000256" key="3">
    <source>
        <dbReference type="ARBA" id="ARBA00022692"/>
    </source>
</evidence>
<dbReference type="Pfam" id="PF12704">
    <property type="entry name" value="MacB_PCD"/>
    <property type="match status" value="1"/>
</dbReference>
<comment type="subcellular location">
    <subcellularLocation>
        <location evidence="1">Cell membrane</location>
        <topology evidence="1">Multi-pass membrane protein</topology>
    </subcellularLocation>
</comment>
<keyword evidence="4 6" id="KW-1133">Transmembrane helix</keyword>
<sequence length="420" mass="46155">MNITKLSWSYLKAKPLNTLLNVILFTLGIAIIVVLLLFSKQLENKLNQNTKGIDLVVGAKGSPLQIILCSIFHIDFPTGNILLQEAEQLTKNRQVKSVIPLALGDSYGGYRIVGTSRDYPALYQMELELGSWWTKDMEVTLGYNVAKQLGLEIGAEFEGQHGLTDDGHSHGEILYKVVGSLKRSGSVMDNLIFTNVQSVWAVHEHENEHEELHSHSEGDTTNAIASRVIPNLQLHEEDSLKEITSLLIKYRSPMGAIQLPRYINGNTNMQAASPAFEAARLFSLIGVGVEVIQGFAYIIIFIAMLSIFIALYNSLKERKYDLAIMRSMGATKTKLFISVILEGIWITLLGSLFGTLLGHLTIEGINILVPTTSETGITGRIFLEEELLLLVAGLLVGLIAAVIPAIQVFRTDISGILAKG</sequence>
<evidence type="ECO:0000259" key="7">
    <source>
        <dbReference type="Pfam" id="PF02687"/>
    </source>
</evidence>
<feature type="transmembrane region" description="Helical" evidence="6">
    <location>
        <begin position="295"/>
        <end position="315"/>
    </location>
</feature>
<feature type="transmembrane region" description="Helical" evidence="6">
    <location>
        <begin position="20"/>
        <end position="38"/>
    </location>
</feature>
<dbReference type="Proteomes" id="UP001172082">
    <property type="component" value="Unassembled WGS sequence"/>
</dbReference>
<evidence type="ECO:0000256" key="2">
    <source>
        <dbReference type="ARBA" id="ARBA00022475"/>
    </source>
</evidence>
<keyword evidence="5 6" id="KW-0472">Membrane</keyword>
<feature type="domain" description="ABC3 transporter permease C-terminal" evidence="7">
    <location>
        <begin position="295"/>
        <end position="412"/>
    </location>
</feature>
<dbReference type="EMBL" id="JAUJEA010000023">
    <property type="protein sequence ID" value="MDN5205646.1"/>
    <property type="molecule type" value="Genomic_DNA"/>
</dbReference>
<dbReference type="InterPro" id="IPR051125">
    <property type="entry name" value="ABC-4/HrtB_transporter"/>
</dbReference>
<evidence type="ECO:0000256" key="5">
    <source>
        <dbReference type="ARBA" id="ARBA00023136"/>
    </source>
</evidence>
<comment type="caution">
    <text evidence="9">The sequence shown here is derived from an EMBL/GenBank/DDBJ whole genome shotgun (WGS) entry which is preliminary data.</text>
</comment>
<dbReference type="InterPro" id="IPR025857">
    <property type="entry name" value="MacB_PCD"/>
</dbReference>
<keyword evidence="3 6" id="KW-0812">Transmembrane</keyword>
<dbReference type="PANTHER" id="PTHR43738">
    <property type="entry name" value="ABC TRANSPORTER, MEMBRANE PROTEIN"/>
    <property type="match status" value="1"/>
</dbReference>
<evidence type="ECO:0000256" key="4">
    <source>
        <dbReference type="ARBA" id="ARBA00022989"/>
    </source>
</evidence>
<keyword evidence="2" id="KW-1003">Cell membrane</keyword>
<evidence type="ECO:0000313" key="9">
    <source>
        <dbReference type="EMBL" id="MDN5205646.1"/>
    </source>
</evidence>
<accession>A0ABT8KY34</accession>
<protein>
    <submittedName>
        <fullName evidence="9">ABC transporter permease</fullName>
    </submittedName>
</protein>
<dbReference type="InterPro" id="IPR003838">
    <property type="entry name" value="ABC3_permease_C"/>
</dbReference>
<organism evidence="9 10">
    <name type="scientific">Splendidivirga corallicola</name>
    <dbReference type="NCBI Taxonomy" id="3051826"/>
    <lineage>
        <taxon>Bacteria</taxon>
        <taxon>Pseudomonadati</taxon>
        <taxon>Bacteroidota</taxon>
        <taxon>Cytophagia</taxon>
        <taxon>Cytophagales</taxon>
        <taxon>Splendidivirgaceae</taxon>
        <taxon>Splendidivirga</taxon>
    </lineage>
</organism>